<evidence type="ECO:0000256" key="1">
    <source>
        <dbReference type="SAM" id="Phobius"/>
    </source>
</evidence>
<accession>A0ABR9IQU9</accession>
<keyword evidence="1" id="KW-0812">Transmembrane</keyword>
<name>A0ABR9IQU9_RHIVS</name>
<evidence type="ECO:0000313" key="3">
    <source>
        <dbReference type="Proteomes" id="UP000620262"/>
    </source>
</evidence>
<dbReference type="InterPro" id="IPR025489">
    <property type="entry name" value="DUF4381"/>
</dbReference>
<dbReference type="Pfam" id="PF14316">
    <property type="entry name" value="DUF4381"/>
    <property type="match status" value="1"/>
</dbReference>
<dbReference type="EMBL" id="JADBEC010000001">
    <property type="protein sequence ID" value="MBE1505544.1"/>
    <property type="molecule type" value="Genomic_DNA"/>
</dbReference>
<evidence type="ECO:0008006" key="4">
    <source>
        <dbReference type="Google" id="ProtNLM"/>
    </source>
</evidence>
<gene>
    <name evidence="2" type="ORF">H4W29_002725</name>
</gene>
<proteinExistence type="predicted"/>
<evidence type="ECO:0000313" key="2">
    <source>
        <dbReference type="EMBL" id="MBE1505544.1"/>
    </source>
</evidence>
<dbReference type="Proteomes" id="UP000620262">
    <property type="component" value="Unassembled WGS sequence"/>
</dbReference>
<organism evidence="2 3">
    <name type="scientific">Rhizobium viscosum</name>
    <name type="common">Arthrobacter viscosus</name>
    <dbReference type="NCBI Taxonomy" id="1673"/>
    <lineage>
        <taxon>Bacteria</taxon>
        <taxon>Pseudomonadati</taxon>
        <taxon>Pseudomonadota</taxon>
        <taxon>Alphaproteobacteria</taxon>
        <taxon>Hyphomicrobiales</taxon>
        <taxon>Rhizobiaceae</taxon>
        <taxon>Rhizobium/Agrobacterium group</taxon>
        <taxon>Rhizobium</taxon>
    </lineage>
</organism>
<comment type="caution">
    <text evidence="2">The sequence shown here is derived from an EMBL/GenBank/DDBJ whole genome shotgun (WGS) entry which is preliminary data.</text>
</comment>
<feature type="transmembrane region" description="Helical" evidence="1">
    <location>
        <begin position="34"/>
        <end position="55"/>
    </location>
</feature>
<protein>
    <recommendedName>
        <fullName evidence="4">DUF4381 domain-containing protein</fullName>
    </recommendedName>
</protein>
<keyword evidence="1" id="KW-1133">Transmembrane helix</keyword>
<sequence length="170" mass="19369">MEPKIQLDPMTETALRSLHDIAVPPPVSWLPQTWGWAALAALLAIAVLAVFLVWLRRYRRNAYRREALRLLDGIEADIRNPERREKGVHELSELLKRTALAAWPRSDVAALTGRAWLKRMDSRGTDDALTRLLDDLEYHDGAAIAALPPDSANELMLDSRRWIRRHHVSA</sequence>
<reference evidence="2 3" key="1">
    <citation type="submission" date="2020-10" db="EMBL/GenBank/DDBJ databases">
        <title>Sequencing the genomes of 1000 actinobacteria strains.</title>
        <authorList>
            <person name="Klenk H.-P."/>
        </authorList>
    </citation>
    <scope>NUCLEOTIDE SEQUENCE [LARGE SCALE GENOMIC DNA]</scope>
    <source>
        <strain evidence="2 3">DSM 7307</strain>
    </source>
</reference>
<dbReference type="RefSeq" id="WP_192729383.1">
    <property type="nucleotide sequence ID" value="NZ_BAAAVL010000009.1"/>
</dbReference>
<keyword evidence="3" id="KW-1185">Reference proteome</keyword>
<keyword evidence="1" id="KW-0472">Membrane</keyword>